<comment type="caution">
    <text evidence="10">The sequence shown here is derived from an EMBL/GenBank/DDBJ whole genome shotgun (WGS) entry which is preliminary data.</text>
</comment>
<dbReference type="UniPathway" id="UPA00958"/>
<dbReference type="GO" id="GO:0043842">
    <property type="term" value="F:Kdo transferase activity"/>
    <property type="evidence" value="ECO:0007669"/>
    <property type="project" value="UniProtKB-EC"/>
</dbReference>
<dbReference type="GO" id="GO:0005886">
    <property type="term" value="C:plasma membrane"/>
    <property type="evidence" value="ECO:0007669"/>
    <property type="project" value="UniProtKB-SubCell"/>
</dbReference>
<accession>A0A2T7BEX8</accession>
<dbReference type="PANTHER" id="PTHR42755">
    <property type="entry name" value="3-DEOXY-MANNO-OCTULOSONATE CYTIDYLYLTRANSFERASE"/>
    <property type="match status" value="1"/>
</dbReference>
<comment type="catalytic activity">
    <reaction evidence="6 8">
        <text>lipid IVA (E. coli) + CMP-3-deoxy-beta-D-manno-octulosonate = alpha-Kdo-(2-&gt;6)-lipid IVA (E. coli) + CMP + H(+)</text>
        <dbReference type="Rhea" id="RHEA:28066"/>
        <dbReference type="ChEBI" id="CHEBI:15378"/>
        <dbReference type="ChEBI" id="CHEBI:58603"/>
        <dbReference type="ChEBI" id="CHEBI:60364"/>
        <dbReference type="ChEBI" id="CHEBI:60377"/>
        <dbReference type="ChEBI" id="CHEBI:85987"/>
        <dbReference type="EC" id="2.4.99.12"/>
    </reaction>
</comment>
<dbReference type="SUPFAM" id="SSF53756">
    <property type="entry name" value="UDP-Glycosyltransferase/glycogen phosphorylase"/>
    <property type="match status" value="1"/>
</dbReference>
<dbReference type="Pfam" id="PF04413">
    <property type="entry name" value="Glycos_transf_N"/>
    <property type="match status" value="1"/>
</dbReference>
<reference evidence="10 11" key="1">
    <citation type="submission" date="2018-04" db="EMBL/GenBank/DDBJ databases">
        <title>Chitinophaga fuyangensis sp. nov., isolated from soil in a chemical factory.</title>
        <authorList>
            <person name="Chen K."/>
        </authorList>
    </citation>
    <scope>NUCLEOTIDE SEQUENCE [LARGE SCALE GENOMIC DNA]</scope>
    <source>
        <strain evidence="10 11">LY-1</strain>
    </source>
</reference>
<keyword evidence="11" id="KW-1185">Reference proteome</keyword>
<keyword evidence="4 8" id="KW-0808">Transferase</keyword>
<evidence type="ECO:0000256" key="4">
    <source>
        <dbReference type="ARBA" id="ARBA00022679"/>
    </source>
</evidence>
<dbReference type="AlphaFoldDB" id="A0A2T7BEX8"/>
<dbReference type="EC" id="2.4.99.12" evidence="2 8"/>
<sequence>MILFRPLYDLGVRAYQLAISLAAAAGKEKARRWQQGRRQWAERLQAAVAPGMPLIWVHAASLGEFEQGRPVLEGLRSRYPGHKILLTFFSPSGYEVRKDYPGADYICYLPLDTRRNARRFLDIAQPALVLFIKYEFWYHFLTELHIRKIPALLVSGIFRPGQVFFKWYGGPFRRMLQQFTHLFVQNAASLQLLQQLGLKNASISGDTRFDRVWALRNEHRDLPLIAQFTQGKRLIVAGSTWPEDEALWAAYWPEAAPDMGLIIAPHEINASHIEQVMIQFPQAQRYTQVAAGAALRSNVLVIDNVGMLSALYRYALVTFVGGGFGKEGIHNILEPATYGKPVLFGPIFDKFPEAPALIAAGGAFIVKDVVELKSRMDSLLQDKAARNAASTAAAHFVEAGHGATEKVLVYIAQQPWLKAD</sequence>
<dbReference type="RefSeq" id="WP_108686624.1">
    <property type="nucleotide sequence ID" value="NZ_QCYK01000002.1"/>
</dbReference>
<comment type="function">
    <text evidence="8">Involved in lipopolysaccharide (LPS) biosynthesis. Catalyzes the transfer of 3-deoxy-D-manno-octulosonate (Kdo) residue(s) from CMP-Kdo to lipid IV(A), the tetraacyldisaccharide-1,4'-bisphosphate precursor of lipid A.</text>
</comment>
<evidence type="ECO:0000256" key="2">
    <source>
        <dbReference type="ARBA" id="ARBA00012621"/>
    </source>
</evidence>
<dbReference type="EMBL" id="QCYK01000002">
    <property type="protein sequence ID" value="PUZ24783.1"/>
    <property type="molecule type" value="Genomic_DNA"/>
</dbReference>
<feature type="active site" description="Proton acceptor" evidence="7">
    <location>
        <position position="64"/>
    </location>
</feature>
<evidence type="ECO:0000256" key="8">
    <source>
        <dbReference type="RuleBase" id="RU365103"/>
    </source>
</evidence>
<comment type="pathway">
    <text evidence="1 8">Bacterial outer membrane biogenesis; LPS core biosynthesis.</text>
</comment>
<dbReference type="Proteomes" id="UP000244450">
    <property type="component" value="Unassembled WGS sequence"/>
</dbReference>
<evidence type="ECO:0000256" key="3">
    <source>
        <dbReference type="ARBA" id="ARBA00019077"/>
    </source>
</evidence>
<evidence type="ECO:0000313" key="11">
    <source>
        <dbReference type="Proteomes" id="UP000244450"/>
    </source>
</evidence>
<evidence type="ECO:0000256" key="1">
    <source>
        <dbReference type="ARBA" id="ARBA00004713"/>
    </source>
</evidence>
<dbReference type="Gene3D" id="3.40.50.2000">
    <property type="entry name" value="Glycogen Phosphorylase B"/>
    <property type="match status" value="1"/>
</dbReference>
<organism evidence="10 11">
    <name type="scientific">Chitinophaga parva</name>
    <dbReference type="NCBI Taxonomy" id="2169414"/>
    <lineage>
        <taxon>Bacteria</taxon>
        <taxon>Pseudomonadati</taxon>
        <taxon>Bacteroidota</taxon>
        <taxon>Chitinophagia</taxon>
        <taxon>Chitinophagales</taxon>
        <taxon>Chitinophagaceae</taxon>
        <taxon>Chitinophaga</taxon>
    </lineage>
</organism>
<keyword evidence="8" id="KW-1003">Cell membrane</keyword>
<feature type="domain" description="3-deoxy-D-manno-octulosonic-acid transferase N-terminal" evidence="9">
    <location>
        <begin position="39"/>
        <end position="210"/>
    </location>
</feature>
<comment type="similarity">
    <text evidence="8">Belongs to the glycosyltransferase group 1 family.</text>
</comment>
<keyword evidence="8" id="KW-0448">Lipopolysaccharide biosynthesis</keyword>
<evidence type="ECO:0000313" key="10">
    <source>
        <dbReference type="EMBL" id="PUZ24783.1"/>
    </source>
</evidence>
<evidence type="ECO:0000256" key="6">
    <source>
        <dbReference type="ARBA" id="ARBA00049183"/>
    </source>
</evidence>
<name>A0A2T7BEX8_9BACT</name>
<dbReference type="GO" id="GO:0009245">
    <property type="term" value="P:lipid A biosynthetic process"/>
    <property type="evidence" value="ECO:0007669"/>
    <property type="project" value="TreeGrafter"/>
</dbReference>
<protein>
    <recommendedName>
        <fullName evidence="3 8">3-deoxy-D-manno-octulosonic acid transferase</fullName>
        <shortName evidence="8">Kdo transferase</shortName>
        <ecNumber evidence="2 8">2.4.99.12</ecNumber>
    </recommendedName>
    <alternativeName>
        <fullName evidence="5 8">Lipid IV(A) 3-deoxy-D-manno-octulosonic acid transferase</fullName>
    </alternativeName>
</protein>
<dbReference type="GO" id="GO:0009244">
    <property type="term" value="P:lipopolysaccharide core region biosynthetic process"/>
    <property type="evidence" value="ECO:0007669"/>
    <property type="project" value="UniProtKB-UniRule"/>
</dbReference>
<dbReference type="Gene3D" id="3.40.50.11720">
    <property type="entry name" value="3-Deoxy-D-manno-octulosonic-acid transferase, N-terminal domain"/>
    <property type="match status" value="1"/>
</dbReference>
<dbReference type="InterPro" id="IPR038107">
    <property type="entry name" value="Glycos_transf_N_sf"/>
</dbReference>
<comment type="subcellular location">
    <subcellularLocation>
        <location evidence="8">Cell membrane</location>
    </subcellularLocation>
</comment>
<dbReference type="OrthoDB" id="9789797at2"/>
<evidence type="ECO:0000259" key="9">
    <source>
        <dbReference type="Pfam" id="PF04413"/>
    </source>
</evidence>
<dbReference type="InterPro" id="IPR007507">
    <property type="entry name" value="Glycos_transf_N"/>
</dbReference>
<keyword evidence="8" id="KW-0472">Membrane</keyword>
<dbReference type="InterPro" id="IPR039901">
    <property type="entry name" value="Kdotransferase"/>
</dbReference>
<dbReference type="PANTHER" id="PTHR42755:SF1">
    <property type="entry name" value="3-DEOXY-D-MANNO-OCTULOSONIC ACID TRANSFERASE, MITOCHONDRIAL-RELATED"/>
    <property type="match status" value="1"/>
</dbReference>
<evidence type="ECO:0000256" key="7">
    <source>
        <dbReference type="PIRSR" id="PIRSR639901-1"/>
    </source>
</evidence>
<proteinExistence type="inferred from homology"/>
<evidence type="ECO:0000256" key="5">
    <source>
        <dbReference type="ARBA" id="ARBA00031445"/>
    </source>
</evidence>
<gene>
    <name evidence="10" type="ORF">DCC81_10635</name>
</gene>